<proteinExistence type="predicted"/>
<sequence>MRKAYVSVNGIKAGILEELQSGKYQFSYFDNYHGAPVSLTMPLTNKVYDFDVFPPFF</sequence>
<dbReference type="EMBL" id="AE017354">
    <property type="protein sequence ID" value="AAU28439.1"/>
    <property type="molecule type" value="Genomic_DNA"/>
</dbReference>
<dbReference type="eggNOG" id="COG3550">
    <property type="taxonomic scope" value="Bacteria"/>
</dbReference>
<accession>Q5ZSY8</accession>
<name>Q5ZSY8_LEGPH</name>
<dbReference type="NCBIfam" id="TIGR03071">
    <property type="entry name" value="couple_hipA"/>
    <property type="match status" value="1"/>
</dbReference>
<dbReference type="PATRIC" id="fig|272624.6.peg.2508"/>
<evidence type="ECO:0000313" key="2">
    <source>
        <dbReference type="EMBL" id="AAU28439.1"/>
    </source>
</evidence>
<keyword evidence="3" id="KW-1185">Reference proteome</keyword>
<dbReference type="OrthoDB" id="196808at2"/>
<dbReference type="Pfam" id="PF13657">
    <property type="entry name" value="Couple_hipA"/>
    <property type="match status" value="1"/>
</dbReference>
<dbReference type="GeneID" id="93358601"/>
<dbReference type="RefSeq" id="WP_010948082.1">
    <property type="nucleotide sequence ID" value="NC_002942.5"/>
</dbReference>
<dbReference type="STRING" id="272624.lpg2378"/>
<gene>
    <name evidence="2" type="ordered locus">lpg2378</name>
</gene>
<feature type="domain" description="HipA N-terminal subdomain 1" evidence="1">
    <location>
        <begin position="5"/>
        <end position="57"/>
    </location>
</feature>
<dbReference type="HOGENOM" id="CLU_2991180_0_0_6"/>
<dbReference type="Proteomes" id="UP000000609">
    <property type="component" value="Chromosome"/>
</dbReference>
<dbReference type="KEGG" id="lpn:lpg2378"/>
<evidence type="ECO:0000259" key="1">
    <source>
        <dbReference type="Pfam" id="PF13657"/>
    </source>
</evidence>
<dbReference type="InterPro" id="IPR017508">
    <property type="entry name" value="HipA_N1"/>
</dbReference>
<evidence type="ECO:0000313" key="3">
    <source>
        <dbReference type="Proteomes" id="UP000000609"/>
    </source>
</evidence>
<protein>
    <submittedName>
        <fullName evidence="2">Hypothetical, HipA-like protein</fullName>
    </submittedName>
</protein>
<organism evidence="2 3">
    <name type="scientific">Legionella pneumophila subsp. pneumophila (strain Philadelphia 1 / ATCC 33152 / DSM 7513)</name>
    <dbReference type="NCBI Taxonomy" id="272624"/>
    <lineage>
        <taxon>Bacteria</taxon>
        <taxon>Pseudomonadati</taxon>
        <taxon>Pseudomonadota</taxon>
        <taxon>Gammaproteobacteria</taxon>
        <taxon>Legionellales</taxon>
        <taxon>Legionellaceae</taxon>
        <taxon>Legionella</taxon>
    </lineage>
</organism>
<dbReference type="AlphaFoldDB" id="Q5ZSY8"/>
<reference evidence="2 3" key="1">
    <citation type="journal article" date="2004" name="Science">
        <title>The genomic sequence of the accidental pathogen Legionella pneumophila.</title>
        <authorList>
            <person name="Chien M."/>
            <person name="Morozova I."/>
            <person name="Shi S."/>
            <person name="Sheng H."/>
            <person name="Chen J."/>
            <person name="Gomez S.M."/>
            <person name="Asamani G."/>
            <person name="Hill K."/>
            <person name="Nuara J."/>
            <person name="Feder M."/>
            <person name="Rineer J."/>
            <person name="Greenberg J.J."/>
            <person name="Steshenko V."/>
            <person name="Park S.H."/>
            <person name="Zhao B."/>
            <person name="Teplitskaya E."/>
            <person name="Edwards J.R."/>
            <person name="Pampou S."/>
            <person name="Georghiou A."/>
            <person name="Chou I.C."/>
            <person name="Iannuccilli W."/>
            <person name="Ulz M.E."/>
            <person name="Kim D.H."/>
            <person name="Geringer-Sameth A."/>
            <person name="Goldsberry C."/>
            <person name="Morozov P."/>
            <person name="Fischer S.G."/>
            <person name="Segal G."/>
            <person name="Qu X."/>
            <person name="Rzhetsky A."/>
            <person name="Zhang P."/>
            <person name="Cayanis E."/>
            <person name="De Jong P.J."/>
            <person name="Ju J."/>
            <person name="Kalachikov S."/>
            <person name="Shuman H.A."/>
            <person name="Russo J.J."/>
        </authorList>
    </citation>
    <scope>NUCLEOTIDE SEQUENCE [LARGE SCALE GENOMIC DNA]</scope>
    <source>
        <strain evidence="3">Philadelphia 1 / ATCC 33152 / DSM 7513</strain>
    </source>
</reference>
<dbReference type="PaxDb" id="272624-lpg2378"/>